<reference evidence="19" key="1">
    <citation type="submission" date="2020-05" db="EMBL/GenBank/DDBJ databases">
        <authorList>
            <person name="Chiriac C."/>
            <person name="Salcher M."/>
            <person name="Ghai R."/>
            <person name="Kavagutti S V."/>
        </authorList>
    </citation>
    <scope>NUCLEOTIDE SEQUENCE</scope>
</reference>
<dbReference type="NCBIfam" id="NF002677">
    <property type="entry name" value="PRK02406.1"/>
    <property type="match status" value="1"/>
</dbReference>
<evidence type="ECO:0000256" key="14">
    <source>
        <dbReference type="ARBA" id="ARBA00023125"/>
    </source>
</evidence>
<evidence type="ECO:0000256" key="4">
    <source>
        <dbReference type="ARBA" id="ARBA00012417"/>
    </source>
</evidence>
<dbReference type="Pfam" id="PF21999">
    <property type="entry name" value="IMS_HHH_1"/>
    <property type="match status" value="1"/>
</dbReference>
<organism evidence="19">
    <name type="scientific">freshwater metagenome</name>
    <dbReference type="NCBI Taxonomy" id="449393"/>
    <lineage>
        <taxon>unclassified sequences</taxon>
        <taxon>metagenomes</taxon>
        <taxon>ecological metagenomes</taxon>
    </lineage>
</organism>
<sequence>MVSVSRNQVRRAAGGSGVGNDDAGCTILHVDMDAFFALVELRTRPELHGKPVIIGADGSRGVVLSATYEARAMGVHSAMPMSRARRLAPTAVVITPSHHKYAEVSRSIMELFSSVTPAVEPLSVDEAFLDVSGSLRRLGSPSEIGEMIRARVHDEQGITCSVGVASTKFIAKLASTRAKPDGLMVVPAHEVLAFLHPLPVGALWGVGEKTEEQLTRLGLTTVADIAHTPLATLQRAIGVAAGAHLHDLSWGRDQRAVTAHVPDKSISAEETFVDDLEDAPTIHAHLMQLSDQVGSRLRKSDRVARSVHLKVRFSDFSTITRSKTLRDSTDVTQEIYTTARQLFDALGLQRARVRLVGVRVDGLQASAGAAQQLLLGEPDYGRRDAEVAIDQLRVRFGPKAVRSARLVAPEGE</sequence>
<keyword evidence="9" id="KW-0235">DNA replication</keyword>
<dbReference type="Gene3D" id="1.10.150.20">
    <property type="entry name" value="5' to 3' exonuclease, C-terminal subdomain"/>
    <property type="match status" value="1"/>
</dbReference>
<dbReference type="InterPro" id="IPR043128">
    <property type="entry name" value="Rev_trsase/Diguanyl_cyclase"/>
</dbReference>
<accession>A0A6J7SGA5</accession>
<dbReference type="GO" id="GO:0005829">
    <property type="term" value="C:cytosol"/>
    <property type="evidence" value="ECO:0007669"/>
    <property type="project" value="TreeGrafter"/>
</dbReference>
<dbReference type="PROSITE" id="PS50173">
    <property type="entry name" value="UMUC"/>
    <property type="match status" value="1"/>
</dbReference>
<dbReference type="FunFam" id="3.30.1490.100:FF:000004">
    <property type="entry name" value="DNA polymerase IV"/>
    <property type="match status" value="1"/>
</dbReference>
<evidence type="ECO:0000256" key="2">
    <source>
        <dbReference type="ARBA" id="ARBA00004496"/>
    </source>
</evidence>
<dbReference type="EC" id="2.7.7.7" evidence="4"/>
<evidence type="ECO:0000256" key="1">
    <source>
        <dbReference type="ARBA" id="ARBA00001946"/>
    </source>
</evidence>
<dbReference type="EMBL" id="CAFBPZ010000077">
    <property type="protein sequence ID" value="CAB5040289.1"/>
    <property type="molecule type" value="Genomic_DNA"/>
</dbReference>
<comment type="catalytic activity">
    <reaction evidence="16">
        <text>DNA(n) + a 2'-deoxyribonucleoside 5'-triphosphate = DNA(n+1) + diphosphate</text>
        <dbReference type="Rhea" id="RHEA:22508"/>
        <dbReference type="Rhea" id="RHEA-COMP:17339"/>
        <dbReference type="Rhea" id="RHEA-COMP:17340"/>
        <dbReference type="ChEBI" id="CHEBI:33019"/>
        <dbReference type="ChEBI" id="CHEBI:61560"/>
        <dbReference type="ChEBI" id="CHEBI:173112"/>
        <dbReference type="EC" id="2.7.7.7"/>
    </reaction>
</comment>
<dbReference type="InterPro" id="IPR017961">
    <property type="entry name" value="DNA_pol_Y-fam_little_finger"/>
</dbReference>
<dbReference type="PANTHER" id="PTHR11076:SF33">
    <property type="entry name" value="DNA POLYMERASE KAPPA"/>
    <property type="match status" value="1"/>
</dbReference>
<keyword evidence="7" id="KW-0808">Transferase</keyword>
<dbReference type="GO" id="GO:0042276">
    <property type="term" value="P:error-prone translesion synthesis"/>
    <property type="evidence" value="ECO:0007669"/>
    <property type="project" value="TreeGrafter"/>
</dbReference>
<keyword evidence="10" id="KW-0479">Metal-binding</keyword>
<dbReference type="AlphaFoldDB" id="A0A6J7SGA5"/>
<evidence type="ECO:0000256" key="8">
    <source>
        <dbReference type="ARBA" id="ARBA00022695"/>
    </source>
</evidence>
<dbReference type="InterPro" id="IPR053848">
    <property type="entry name" value="IMS_HHH_1"/>
</dbReference>
<keyword evidence="15" id="KW-0234">DNA repair</keyword>
<proteinExistence type="inferred from homology"/>
<keyword evidence="5" id="KW-0515">Mutator protein</keyword>
<dbReference type="Gene3D" id="3.30.1490.100">
    <property type="entry name" value="DNA polymerase, Y-family, little finger domain"/>
    <property type="match status" value="1"/>
</dbReference>
<dbReference type="SUPFAM" id="SSF56672">
    <property type="entry name" value="DNA/RNA polymerases"/>
    <property type="match status" value="1"/>
</dbReference>
<evidence type="ECO:0000256" key="16">
    <source>
        <dbReference type="ARBA" id="ARBA00049244"/>
    </source>
</evidence>
<dbReference type="Gene3D" id="3.30.70.270">
    <property type="match status" value="1"/>
</dbReference>
<dbReference type="CDD" id="cd03586">
    <property type="entry name" value="PolY_Pol_IV_kappa"/>
    <property type="match status" value="1"/>
</dbReference>
<evidence type="ECO:0000256" key="3">
    <source>
        <dbReference type="ARBA" id="ARBA00010945"/>
    </source>
</evidence>
<dbReference type="SUPFAM" id="SSF100879">
    <property type="entry name" value="Lesion bypass DNA polymerase (Y-family), little finger domain"/>
    <property type="match status" value="1"/>
</dbReference>
<feature type="domain" description="UmuC" evidence="17">
    <location>
        <begin position="27"/>
        <end position="207"/>
    </location>
</feature>
<dbReference type="GO" id="GO:0003887">
    <property type="term" value="F:DNA-directed DNA polymerase activity"/>
    <property type="evidence" value="ECO:0007669"/>
    <property type="project" value="UniProtKB-KW"/>
</dbReference>
<evidence type="ECO:0000256" key="5">
    <source>
        <dbReference type="ARBA" id="ARBA00022457"/>
    </source>
</evidence>
<evidence type="ECO:0000256" key="13">
    <source>
        <dbReference type="ARBA" id="ARBA00022932"/>
    </source>
</evidence>
<dbReference type="GO" id="GO:0006281">
    <property type="term" value="P:DNA repair"/>
    <property type="evidence" value="ECO:0007669"/>
    <property type="project" value="UniProtKB-KW"/>
</dbReference>
<dbReference type="GO" id="GO:0046872">
    <property type="term" value="F:metal ion binding"/>
    <property type="evidence" value="ECO:0007669"/>
    <property type="project" value="UniProtKB-KW"/>
</dbReference>
<dbReference type="InterPro" id="IPR050116">
    <property type="entry name" value="DNA_polymerase-Y"/>
</dbReference>
<comment type="cofactor">
    <cofactor evidence="1">
        <name>Mg(2+)</name>
        <dbReference type="ChEBI" id="CHEBI:18420"/>
    </cofactor>
</comment>
<evidence type="ECO:0000313" key="19">
    <source>
        <dbReference type="EMBL" id="CAB5040289.1"/>
    </source>
</evidence>
<dbReference type="HAMAP" id="MF_01113">
    <property type="entry name" value="DNApol_IV"/>
    <property type="match status" value="1"/>
</dbReference>
<evidence type="ECO:0000256" key="11">
    <source>
        <dbReference type="ARBA" id="ARBA00022763"/>
    </source>
</evidence>
<dbReference type="GO" id="GO:0009432">
    <property type="term" value="P:SOS response"/>
    <property type="evidence" value="ECO:0007669"/>
    <property type="project" value="TreeGrafter"/>
</dbReference>
<evidence type="ECO:0000313" key="18">
    <source>
        <dbReference type="EMBL" id="CAB4894606.1"/>
    </source>
</evidence>
<protein>
    <recommendedName>
        <fullName evidence="4">DNA-directed DNA polymerase</fullName>
        <ecNumber evidence="4">2.7.7.7</ecNumber>
    </recommendedName>
</protein>
<dbReference type="InterPro" id="IPR022880">
    <property type="entry name" value="DNApol_IV"/>
</dbReference>
<evidence type="ECO:0000259" key="17">
    <source>
        <dbReference type="PROSITE" id="PS50173"/>
    </source>
</evidence>
<keyword evidence="14" id="KW-0238">DNA-binding</keyword>
<evidence type="ECO:0000256" key="10">
    <source>
        <dbReference type="ARBA" id="ARBA00022723"/>
    </source>
</evidence>
<dbReference type="PANTHER" id="PTHR11076">
    <property type="entry name" value="DNA REPAIR POLYMERASE UMUC / TRANSFERASE FAMILY MEMBER"/>
    <property type="match status" value="1"/>
</dbReference>
<gene>
    <name evidence="18" type="ORF">UFOPK3495_00616</name>
    <name evidence="19" type="ORF">UFOPK4237_01115</name>
</gene>
<dbReference type="InterPro" id="IPR036775">
    <property type="entry name" value="DNA_pol_Y-fam_lit_finger_sf"/>
</dbReference>
<keyword evidence="8" id="KW-0548">Nucleotidyltransferase</keyword>
<comment type="similarity">
    <text evidence="3">Belongs to the DNA polymerase type-Y family.</text>
</comment>
<keyword evidence="6" id="KW-0963">Cytoplasm</keyword>
<dbReference type="InterPro" id="IPR043502">
    <property type="entry name" value="DNA/RNA_pol_sf"/>
</dbReference>
<dbReference type="GO" id="GO:0003684">
    <property type="term" value="F:damaged DNA binding"/>
    <property type="evidence" value="ECO:0007669"/>
    <property type="project" value="InterPro"/>
</dbReference>
<dbReference type="GO" id="GO:0006260">
    <property type="term" value="P:DNA replication"/>
    <property type="evidence" value="ECO:0007669"/>
    <property type="project" value="UniProtKB-KW"/>
</dbReference>
<dbReference type="Pfam" id="PF11799">
    <property type="entry name" value="IMS_C"/>
    <property type="match status" value="1"/>
</dbReference>
<evidence type="ECO:0000256" key="15">
    <source>
        <dbReference type="ARBA" id="ARBA00023204"/>
    </source>
</evidence>
<keyword evidence="13" id="KW-0239">DNA-directed DNA polymerase</keyword>
<dbReference type="EMBL" id="CAFBMC010000023">
    <property type="protein sequence ID" value="CAB4894606.1"/>
    <property type="molecule type" value="Genomic_DNA"/>
</dbReference>
<name>A0A6J7SGA5_9ZZZZ</name>
<dbReference type="NCBIfam" id="NF003015">
    <property type="entry name" value="PRK03858.1"/>
    <property type="match status" value="1"/>
</dbReference>
<keyword evidence="12" id="KW-0460">Magnesium</keyword>
<dbReference type="Pfam" id="PF00817">
    <property type="entry name" value="IMS"/>
    <property type="match status" value="1"/>
</dbReference>
<dbReference type="Gene3D" id="3.40.1170.60">
    <property type="match status" value="1"/>
</dbReference>
<evidence type="ECO:0000256" key="9">
    <source>
        <dbReference type="ARBA" id="ARBA00022705"/>
    </source>
</evidence>
<keyword evidence="11" id="KW-0227">DNA damage</keyword>
<comment type="subcellular location">
    <subcellularLocation>
        <location evidence="2">Cytoplasm</location>
    </subcellularLocation>
</comment>
<dbReference type="InterPro" id="IPR001126">
    <property type="entry name" value="UmuC"/>
</dbReference>
<evidence type="ECO:0000256" key="6">
    <source>
        <dbReference type="ARBA" id="ARBA00022490"/>
    </source>
</evidence>
<evidence type="ECO:0000256" key="7">
    <source>
        <dbReference type="ARBA" id="ARBA00022679"/>
    </source>
</evidence>
<evidence type="ECO:0000256" key="12">
    <source>
        <dbReference type="ARBA" id="ARBA00022842"/>
    </source>
</evidence>